<keyword evidence="4" id="KW-1185">Reference proteome</keyword>
<feature type="signal peptide" evidence="2">
    <location>
        <begin position="1"/>
        <end position="19"/>
    </location>
</feature>
<dbReference type="EMBL" id="NIDN02000390">
    <property type="protein sequence ID" value="RLL93108.1"/>
    <property type="molecule type" value="Genomic_DNA"/>
</dbReference>
<feature type="region of interest" description="Disordered" evidence="1">
    <location>
        <begin position="149"/>
        <end position="183"/>
    </location>
</feature>
<organism evidence="3 4">
    <name type="scientific">Aspergillus turcosus</name>
    <dbReference type="NCBI Taxonomy" id="1245748"/>
    <lineage>
        <taxon>Eukaryota</taxon>
        <taxon>Fungi</taxon>
        <taxon>Dikarya</taxon>
        <taxon>Ascomycota</taxon>
        <taxon>Pezizomycotina</taxon>
        <taxon>Eurotiomycetes</taxon>
        <taxon>Eurotiomycetidae</taxon>
        <taxon>Eurotiales</taxon>
        <taxon>Aspergillaceae</taxon>
        <taxon>Aspergillus</taxon>
        <taxon>Aspergillus subgen. Fumigati</taxon>
    </lineage>
</organism>
<feature type="chain" id="PRO_5018638970" evidence="2">
    <location>
        <begin position="20"/>
        <end position="183"/>
    </location>
</feature>
<name>A0A3R7HPD4_9EURO</name>
<protein>
    <submittedName>
        <fullName evidence="3">Uncharacterized protein</fullName>
    </submittedName>
</protein>
<dbReference type="Proteomes" id="UP000215289">
    <property type="component" value="Unassembled WGS sequence"/>
</dbReference>
<reference evidence="3 4" key="1">
    <citation type="submission" date="2018-08" db="EMBL/GenBank/DDBJ databases">
        <title>Draft genome sequences of two Aspergillus turcosus clinical strains isolated from bronchoalveolar lavage fluid: one azole-susceptible and the other azole-resistant.</title>
        <authorList>
            <person name="Parent-Michaud M."/>
            <person name="Dufresne P.J."/>
            <person name="Fournier E."/>
            <person name="Martineau C."/>
            <person name="Moreira S."/>
            <person name="Perkins V."/>
            <person name="De Repentigny L."/>
            <person name="Dufresne S.F."/>
        </authorList>
    </citation>
    <scope>NUCLEOTIDE SEQUENCE [LARGE SCALE GENOMIC DNA]</scope>
    <source>
        <strain evidence="3">HMR AF 1038</strain>
    </source>
</reference>
<keyword evidence="2" id="KW-0732">Signal</keyword>
<dbReference type="OrthoDB" id="4510909at2759"/>
<evidence type="ECO:0000313" key="3">
    <source>
        <dbReference type="EMBL" id="RLL93108.1"/>
    </source>
</evidence>
<feature type="compositionally biased region" description="Basic residues" evidence="1">
    <location>
        <begin position="162"/>
        <end position="175"/>
    </location>
</feature>
<evidence type="ECO:0000256" key="2">
    <source>
        <dbReference type="SAM" id="SignalP"/>
    </source>
</evidence>
<dbReference type="AlphaFoldDB" id="A0A3R7HPD4"/>
<dbReference type="STRING" id="1245748.A0A3R7HPD4"/>
<comment type="caution">
    <text evidence="3">The sequence shown here is derived from an EMBL/GenBank/DDBJ whole genome shotgun (WGS) entry which is preliminary data.</text>
</comment>
<proteinExistence type="predicted"/>
<evidence type="ECO:0000313" key="4">
    <source>
        <dbReference type="Proteomes" id="UP000215289"/>
    </source>
</evidence>
<evidence type="ECO:0000256" key="1">
    <source>
        <dbReference type="SAM" id="MobiDB-lite"/>
    </source>
</evidence>
<gene>
    <name evidence="3" type="ORF">CFD26_100945</name>
</gene>
<sequence length="183" mass="19752">MAPQLHLFLVRALAEHVLGGLKGPTWIHSAPDDLIQGIAVFQTTSDMARSSDVNSIHPYATEQDLQDIRPKALQSFVNLARPQHGTLSALIRASLPASAIVNILPRFDRQSETDLHEMLAEAIVCGRPGSDQTAEPITGVRTVFQGERPATAAGRLQPRASRGVRQRQGPARRGRGPCLVSSA</sequence>
<accession>A0A3R7HPD4</accession>